<sequence>MYGGIQWYRLTVSVGEADVINRNVTQVSIANLSLNDHLPRDSLRSTNIKQYKDFC</sequence>
<gene>
    <name evidence="1" type="ORF">DPMN_152711</name>
    <name evidence="2" type="ORF">DPMN_152740</name>
</gene>
<dbReference type="EMBL" id="JAIWYP010000007">
    <property type="protein sequence ID" value="KAH3799136.1"/>
    <property type="molecule type" value="Genomic_DNA"/>
</dbReference>
<proteinExistence type="predicted"/>
<dbReference type="AlphaFoldDB" id="A0A9D4FLU2"/>
<evidence type="ECO:0000313" key="1">
    <source>
        <dbReference type="EMBL" id="KAH3799108.1"/>
    </source>
</evidence>
<evidence type="ECO:0000313" key="2">
    <source>
        <dbReference type="EMBL" id="KAH3799136.1"/>
    </source>
</evidence>
<name>A0A9D4FLU2_DREPO</name>
<reference evidence="2" key="1">
    <citation type="journal article" date="2019" name="bioRxiv">
        <title>The Genome of the Zebra Mussel, Dreissena polymorpha: A Resource for Invasive Species Research.</title>
        <authorList>
            <person name="McCartney M.A."/>
            <person name="Auch B."/>
            <person name="Kono T."/>
            <person name="Mallez S."/>
            <person name="Zhang Y."/>
            <person name="Obille A."/>
            <person name="Becker A."/>
            <person name="Abrahante J.E."/>
            <person name="Garbe J."/>
            <person name="Badalamenti J.P."/>
            <person name="Herman A."/>
            <person name="Mangelson H."/>
            <person name="Liachko I."/>
            <person name="Sullivan S."/>
            <person name="Sone E.D."/>
            <person name="Koren S."/>
            <person name="Silverstein K.A.T."/>
            <person name="Beckman K.B."/>
            <person name="Gohl D.M."/>
        </authorList>
    </citation>
    <scope>NUCLEOTIDE SEQUENCE</scope>
    <source>
        <strain evidence="2">Duluth1</strain>
        <tissue evidence="2">Whole animal</tissue>
    </source>
</reference>
<reference evidence="2" key="2">
    <citation type="submission" date="2020-11" db="EMBL/GenBank/DDBJ databases">
        <authorList>
            <person name="McCartney M.A."/>
            <person name="Auch B."/>
            <person name="Kono T."/>
            <person name="Mallez S."/>
            <person name="Becker A."/>
            <person name="Gohl D.M."/>
            <person name="Silverstein K.A.T."/>
            <person name="Koren S."/>
            <person name="Bechman K.B."/>
            <person name="Herman A."/>
            <person name="Abrahante J.E."/>
            <person name="Garbe J."/>
        </authorList>
    </citation>
    <scope>NUCLEOTIDE SEQUENCE</scope>
    <source>
        <strain evidence="2">Duluth1</strain>
        <tissue evidence="2">Whole animal</tissue>
    </source>
</reference>
<dbReference type="EMBL" id="JAIWYP010000007">
    <property type="protein sequence ID" value="KAH3799108.1"/>
    <property type="molecule type" value="Genomic_DNA"/>
</dbReference>
<protein>
    <submittedName>
        <fullName evidence="2">Uncharacterized protein</fullName>
    </submittedName>
</protein>
<accession>A0A9D4FLU2</accession>
<comment type="caution">
    <text evidence="2">The sequence shown here is derived from an EMBL/GenBank/DDBJ whole genome shotgun (WGS) entry which is preliminary data.</text>
</comment>
<dbReference type="Proteomes" id="UP000828390">
    <property type="component" value="Unassembled WGS sequence"/>
</dbReference>
<evidence type="ECO:0000313" key="3">
    <source>
        <dbReference type="Proteomes" id="UP000828390"/>
    </source>
</evidence>
<organism evidence="2 3">
    <name type="scientific">Dreissena polymorpha</name>
    <name type="common">Zebra mussel</name>
    <name type="synonym">Mytilus polymorpha</name>
    <dbReference type="NCBI Taxonomy" id="45954"/>
    <lineage>
        <taxon>Eukaryota</taxon>
        <taxon>Metazoa</taxon>
        <taxon>Spiralia</taxon>
        <taxon>Lophotrochozoa</taxon>
        <taxon>Mollusca</taxon>
        <taxon>Bivalvia</taxon>
        <taxon>Autobranchia</taxon>
        <taxon>Heteroconchia</taxon>
        <taxon>Euheterodonta</taxon>
        <taxon>Imparidentia</taxon>
        <taxon>Neoheterodontei</taxon>
        <taxon>Myida</taxon>
        <taxon>Dreissenoidea</taxon>
        <taxon>Dreissenidae</taxon>
        <taxon>Dreissena</taxon>
    </lineage>
</organism>
<keyword evidence="3" id="KW-1185">Reference proteome</keyword>